<evidence type="ECO:0000256" key="5">
    <source>
        <dbReference type="ARBA" id="ARBA00023180"/>
    </source>
</evidence>
<dbReference type="AlphaFoldDB" id="A0A7J7MY30"/>
<evidence type="ECO:0000256" key="1">
    <source>
        <dbReference type="ARBA" id="ARBA00004116"/>
    </source>
</evidence>
<dbReference type="Gene3D" id="2.120.10.30">
    <property type="entry name" value="TolB, C-terminal domain"/>
    <property type="match status" value="1"/>
</dbReference>
<dbReference type="Pfam" id="PF20067">
    <property type="entry name" value="SSL_N"/>
    <property type="match status" value="1"/>
</dbReference>
<comment type="similarity">
    <text evidence="2">Belongs to the strictosidine synthase family.</text>
</comment>
<dbReference type="PANTHER" id="PTHR10426">
    <property type="entry name" value="STRICTOSIDINE SYNTHASE-RELATED"/>
    <property type="match status" value="1"/>
</dbReference>
<evidence type="ECO:0000313" key="8">
    <source>
        <dbReference type="Proteomes" id="UP000541444"/>
    </source>
</evidence>
<keyword evidence="3" id="KW-0597">Phosphoprotein</keyword>
<accession>A0A7J7MY30</accession>
<sequence length="381" mass="42882">MTNANSSSKTFKTTPSCSILIFVAFLPIATALLLYRIDNFNPAPLPDSCLSWEHVSVHNHNAHALDQTERIGAGILPGPEDIAYDAEEHVVYTSCNDGWIKRVTVTELVGDVTVQNWAYVGGRPLGIVLTSDKELIVAESDKGLLKVTRDKDVKLLTAEAEGLKFRLTDGVDVAKNGIIYFTDASSKYNLEQHMFDILEGRPYGRFMSYDPSTNRTQVLVRDLYFANGVAVSPNQDYVIFCETPLRRCQKYHIEGENKGKVDMFVDNLPGYPDNIRYDGEDTYYIALASGKTFSWDVLMRYTWVRKTVGILSRYVKFPYMLSHSGVVAVNLKGEMIALYTDQALALITVGIKIENHMYYGALDVSYIRRINLTEKYNVADM</sequence>
<dbReference type="EMBL" id="JACGCM010001188">
    <property type="protein sequence ID" value="KAF6159803.1"/>
    <property type="molecule type" value="Genomic_DNA"/>
</dbReference>
<reference evidence="7 8" key="1">
    <citation type="journal article" date="2020" name="IScience">
        <title>Genome Sequencing of the Endangered Kingdonia uniflora (Circaeasteraceae, Ranunculales) Reveals Potential Mechanisms of Evolutionary Specialization.</title>
        <authorList>
            <person name="Sun Y."/>
            <person name="Deng T."/>
            <person name="Zhang A."/>
            <person name="Moore M.J."/>
            <person name="Landis J.B."/>
            <person name="Lin N."/>
            <person name="Zhang H."/>
            <person name="Zhang X."/>
            <person name="Huang J."/>
            <person name="Zhang X."/>
            <person name="Sun H."/>
            <person name="Wang H."/>
        </authorList>
    </citation>
    <scope>NUCLEOTIDE SEQUENCE [LARGE SCALE GENOMIC DNA]</scope>
    <source>
        <strain evidence="7">TB1705</strain>
        <tissue evidence="7">Leaf</tissue>
    </source>
</reference>
<keyword evidence="8" id="KW-1185">Reference proteome</keyword>
<dbReference type="GO" id="GO:0005773">
    <property type="term" value="C:vacuole"/>
    <property type="evidence" value="ECO:0007669"/>
    <property type="project" value="UniProtKB-SubCell"/>
</dbReference>
<comment type="subcellular location">
    <subcellularLocation>
        <location evidence="1">Vacuole</location>
    </subcellularLocation>
</comment>
<dbReference type="GO" id="GO:0012505">
    <property type="term" value="C:endomembrane system"/>
    <property type="evidence" value="ECO:0007669"/>
    <property type="project" value="TreeGrafter"/>
</dbReference>
<dbReference type="PANTHER" id="PTHR10426:SF88">
    <property type="entry name" value="ADIPOCYTE PLASMA MEMBRANE-ASSOCIATED PROTEIN HEMOMUCIN-RELATED"/>
    <property type="match status" value="1"/>
</dbReference>
<dbReference type="Proteomes" id="UP000541444">
    <property type="component" value="Unassembled WGS sequence"/>
</dbReference>
<dbReference type="SUPFAM" id="SSF63829">
    <property type="entry name" value="Calcium-dependent phosphotriesterase"/>
    <property type="match status" value="1"/>
</dbReference>
<gene>
    <name evidence="7" type="ORF">GIB67_030061</name>
</gene>
<keyword evidence="4" id="KW-0926">Vacuole</keyword>
<dbReference type="OrthoDB" id="5307922at2759"/>
<comment type="caution">
    <text evidence="7">The sequence shown here is derived from an EMBL/GenBank/DDBJ whole genome shotgun (WGS) entry which is preliminary data.</text>
</comment>
<organism evidence="7 8">
    <name type="scientific">Kingdonia uniflora</name>
    <dbReference type="NCBI Taxonomy" id="39325"/>
    <lineage>
        <taxon>Eukaryota</taxon>
        <taxon>Viridiplantae</taxon>
        <taxon>Streptophyta</taxon>
        <taxon>Embryophyta</taxon>
        <taxon>Tracheophyta</taxon>
        <taxon>Spermatophyta</taxon>
        <taxon>Magnoliopsida</taxon>
        <taxon>Ranunculales</taxon>
        <taxon>Circaeasteraceae</taxon>
        <taxon>Kingdonia</taxon>
    </lineage>
</organism>
<protein>
    <recommendedName>
        <fullName evidence="6">Strictosidine synthase conserved region domain-containing protein</fullName>
    </recommendedName>
</protein>
<dbReference type="InterPro" id="IPR018119">
    <property type="entry name" value="Strictosidine_synth_cons-reg"/>
</dbReference>
<evidence type="ECO:0000259" key="6">
    <source>
        <dbReference type="Pfam" id="PF03088"/>
    </source>
</evidence>
<name>A0A7J7MY30_9MAGN</name>
<dbReference type="Pfam" id="PF03088">
    <property type="entry name" value="Str_synth"/>
    <property type="match status" value="1"/>
</dbReference>
<proteinExistence type="inferred from homology"/>
<feature type="domain" description="Strictosidine synthase conserved region" evidence="6">
    <location>
        <begin position="169"/>
        <end position="255"/>
    </location>
</feature>
<evidence type="ECO:0000256" key="4">
    <source>
        <dbReference type="ARBA" id="ARBA00022554"/>
    </source>
</evidence>
<evidence type="ECO:0000256" key="3">
    <source>
        <dbReference type="ARBA" id="ARBA00022553"/>
    </source>
</evidence>
<dbReference type="InterPro" id="IPR011042">
    <property type="entry name" value="6-blade_b-propeller_TolB-like"/>
</dbReference>
<keyword evidence="5" id="KW-0325">Glycoprotein</keyword>
<evidence type="ECO:0000313" key="7">
    <source>
        <dbReference type="EMBL" id="KAF6159803.1"/>
    </source>
</evidence>
<evidence type="ECO:0000256" key="2">
    <source>
        <dbReference type="ARBA" id="ARBA00009191"/>
    </source>
</evidence>
<dbReference type="GO" id="GO:0016787">
    <property type="term" value="F:hydrolase activity"/>
    <property type="evidence" value="ECO:0007669"/>
    <property type="project" value="TreeGrafter"/>
</dbReference>